<keyword evidence="2" id="KW-1185">Reference proteome</keyword>
<dbReference type="AlphaFoldDB" id="A0A1Y1CNX6"/>
<gene>
    <name evidence="1" type="ORF">ALGA_3846</name>
</gene>
<reference evidence="2" key="2">
    <citation type="journal article" date="2020" name="Antonie Van Leeuwenhoek">
        <title>Labilibaculum antarcticum sp. nov., a novel facultative anaerobic, psychrotorelant bacterium isolated from marine sediment of Antarctica.</title>
        <authorList>
            <person name="Watanabe M."/>
            <person name="Kojima H."/>
            <person name="Fukui M."/>
        </authorList>
    </citation>
    <scope>NUCLEOTIDE SEQUENCE [LARGE SCALE GENOMIC DNA]</scope>
    <source>
        <strain evidence="2">SPP2</strain>
    </source>
</reference>
<protein>
    <submittedName>
        <fullName evidence="1">Uncharacterized protein</fullName>
    </submittedName>
</protein>
<organism evidence="1 2">
    <name type="scientific">Labilibaculum antarcticum</name>
    <dbReference type="NCBI Taxonomy" id="1717717"/>
    <lineage>
        <taxon>Bacteria</taxon>
        <taxon>Pseudomonadati</taxon>
        <taxon>Bacteroidota</taxon>
        <taxon>Bacteroidia</taxon>
        <taxon>Marinilabiliales</taxon>
        <taxon>Marinifilaceae</taxon>
        <taxon>Labilibaculum</taxon>
    </lineage>
</organism>
<dbReference type="Proteomes" id="UP000218267">
    <property type="component" value="Chromosome"/>
</dbReference>
<dbReference type="KEGG" id="mbas:ALGA_3846"/>
<dbReference type="OrthoDB" id="1956952at2"/>
<evidence type="ECO:0000313" key="2">
    <source>
        <dbReference type="Proteomes" id="UP000218267"/>
    </source>
</evidence>
<proteinExistence type="predicted"/>
<dbReference type="EMBL" id="AP018042">
    <property type="protein sequence ID" value="BAX82138.1"/>
    <property type="molecule type" value="Genomic_DNA"/>
</dbReference>
<name>A0A1Y1CNX6_9BACT</name>
<accession>A0A1Y1CNX6</accession>
<reference evidence="1 2" key="1">
    <citation type="journal article" date="2018" name="Mar. Genomics">
        <title>Complete genome sequence of Marinifilaceae bacterium strain SPP2, isolated from the Antarctic marine sediment.</title>
        <authorList>
            <person name="Watanabe M."/>
            <person name="Kojima H."/>
            <person name="Fukui M."/>
        </authorList>
    </citation>
    <scope>NUCLEOTIDE SEQUENCE [LARGE SCALE GENOMIC DNA]</scope>
    <source>
        <strain evidence="1 2">SPP2</strain>
    </source>
</reference>
<sequence length="78" mass="8678">MWIRSQDKKQLIQIASLLITRNFGGKLKFAIIGSIAGASIFSNSQIVGLYKTKTEALQELDIIQKYLETGDTGVYQVN</sequence>
<dbReference type="RefSeq" id="WP_096432188.1">
    <property type="nucleotide sequence ID" value="NZ_AP018042.1"/>
</dbReference>
<evidence type="ECO:0000313" key="1">
    <source>
        <dbReference type="EMBL" id="BAX82138.1"/>
    </source>
</evidence>